<dbReference type="Proteomes" id="UP000271868">
    <property type="component" value="Unassembled WGS sequence"/>
</dbReference>
<name>A0AAX1WQF6_9BURK</name>
<evidence type="ECO:0000313" key="2">
    <source>
        <dbReference type="EMBL" id="ROR39679.1"/>
    </source>
</evidence>
<gene>
    <name evidence="2" type="ORF">EDC60_3174</name>
</gene>
<evidence type="ECO:0000256" key="1">
    <source>
        <dbReference type="SAM" id="Phobius"/>
    </source>
</evidence>
<dbReference type="EMBL" id="RJVL01000008">
    <property type="protein sequence ID" value="ROR39679.1"/>
    <property type="molecule type" value="Genomic_DNA"/>
</dbReference>
<reference evidence="2 3" key="1">
    <citation type="submission" date="2018-11" db="EMBL/GenBank/DDBJ databases">
        <title>Genomic Encyclopedia of Type Strains, Phase IV (KMG-IV): sequencing the most valuable type-strain genomes for metagenomic binning, comparative biology and taxonomic classification.</title>
        <authorList>
            <person name="Goeker M."/>
        </authorList>
    </citation>
    <scope>NUCLEOTIDE SEQUENCE [LARGE SCALE GENOMIC DNA]</scope>
    <source>
        <strain evidence="2 3">DSM 15985</strain>
    </source>
</reference>
<proteinExistence type="predicted"/>
<dbReference type="RefSeq" id="WP_162844567.1">
    <property type="nucleotide sequence ID" value="NZ_RJVL01000008.1"/>
</dbReference>
<keyword evidence="1" id="KW-0472">Membrane</keyword>
<accession>A0AAX1WQF6</accession>
<keyword evidence="3" id="KW-1185">Reference proteome</keyword>
<protein>
    <submittedName>
        <fullName evidence="2">Integrating conjugative element protein (TIGR03758 family)</fullName>
    </submittedName>
</protein>
<comment type="caution">
    <text evidence="2">The sequence shown here is derived from an EMBL/GenBank/DDBJ whole genome shotgun (WGS) entry which is preliminary data.</text>
</comment>
<feature type="transmembrane region" description="Helical" evidence="1">
    <location>
        <begin position="24"/>
        <end position="44"/>
    </location>
</feature>
<keyword evidence="1" id="KW-1133">Transmembrane helix</keyword>
<dbReference type="AlphaFoldDB" id="A0AAX1WQF6"/>
<keyword evidence="1" id="KW-0812">Transmembrane</keyword>
<evidence type="ECO:0000313" key="3">
    <source>
        <dbReference type="Proteomes" id="UP000271868"/>
    </source>
</evidence>
<organism evidence="2 3">
    <name type="scientific">Diaphorobacter nitroreducens</name>
    <dbReference type="NCBI Taxonomy" id="164759"/>
    <lineage>
        <taxon>Bacteria</taxon>
        <taxon>Pseudomonadati</taxon>
        <taxon>Pseudomonadota</taxon>
        <taxon>Betaproteobacteria</taxon>
        <taxon>Burkholderiales</taxon>
        <taxon>Comamonadaceae</taxon>
        <taxon>Diaphorobacter</taxon>
    </lineage>
</organism>
<dbReference type="Pfam" id="PF11660">
    <property type="entry name" value="DUF3262"/>
    <property type="match status" value="1"/>
</dbReference>
<feature type="transmembrane region" description="Helical" evidence="1">
    <location>
        <begin position="56"/>
        <end position="75"/>
    </location>
</feature>
<sequence>MNAAMRSAFQSGSGIDPLVLKSTLGLIAVALILVVASWFVVQLIDAYRDDRLTTGDMVLGSVRLLILVALVVFVIV</sequence>
<dbReference type="InterPro" id="IPR021676">
    <property type="entry name" value="DUF3262"/>
</dbReference>